<accession>A0A9N8YT95</accession>
<reference evidence="2" key="1">
    <citation type="submission" date="2021-06" db="EMBL/GenBank/DDBJ databases">
        <authorList>
            <person name="Kallberg Y."/>
            <person name="Tangrot J."/>
            <person name="Rosling A."/>
        </authorList>
    </citation>
    <scope>NUCLEOTIDE SEQUENCE</scope>
    <source>
        <strain evidence="2">IN212</strain>
    </source>
</reference>
<gene>
    <name evidence="2" type="ORF">RFULGI_LOCUS394</name>
</gene>
<organism evidence="2 3">
    <name type="scientific">Racocetra fulgida</name>
    <dbReference type="NCBI Taxonomy" id="60492"/>
    <lineage>
        <taxon>Eukaryota</taxon>
        <taxon>Fungi</taxon>
        <taxon>Fungi incertae sedis</taxon>
        <taxon>Mucoromycota</taxon>
        <taxon>Glomeromycotina</taxon>
        <taxon>Glomeromycetes</taxon>
        <taxon>Diversisporales</taxon>
        <taxon>Gigasporaceae</taxon>
        <taxon>Racocetra</taxon>
    </lineage>
</organism>
<dbReference type="AlphaFoldDB" id="A0A9N8YT95"/>
<evidence type="ECO:0000256" key="1">
    <source>
        <dbReference type="SAM" id="MobiDB-lite"/>
    </source>
</evidence>
<dbReference type="OrthoDB" id="10385606at2759"/>
<dbReference type="EMBL" id="CAJVPZ010000133">
    <property type="protein sequence ID" value="CAG8454406.1"/>
    <property type="molecule type" value="Genomic_DNA"/>
</dbReference>
<comment type="caution">
    <text evidence="2">The sequence shown here is derived from an EMBL/GenBank/DDBJ whole genome shotgun (WGS) entry which is preliminary data.</text>
</comment>
<proteinExistence type="predicted"/>
<keyword evidence="3" id="KW-1185">Reference proteome</keyword>
<protein>
    <submittedName>
        <fullName evidence="2">14225_t:CDS:1</fullName>
    </submittedName>
</protein>
<dbReference type="Proteomes" id="UP000789396">
    <property type="component" value="Unassembled WGS sequence"/>
</dbReference>
<name>A0A9N8YT95_9GLOM</name>
<evidence type="ECO:0000313" key="2">
    <source>
        <dbReference type="EMBL" id="CAG8454406.1"/>
    </source>
</evidence>
<sequence length="75" mass="8123">MANSSPSKPQAEKTIEAFGDFTLANNYSSFNTIEFSANNLPESPQNALTESSQNALTESPQIALSELNQNVQKES</sequence>
<feature type="region of interest" description="Disordered" evidence="1">
    <location>
        <begin position="39"/>
        <end position="75"/>
    </location>
</feature>
<evidence type="ECO:0000313" key="3">
    <source>
        <dbReference type="Proteomes" id="UP000789396"/>
    </source>
</evidence>